<dbReference type="Proteomes" id="UP001157961">
    <property type="component" value="Unassembled WGS sequence"/>
</dbReference>
<keyword evidence="1" id="KW-0812">Transmembrane</keyword>
<protein>
    <recommendedName>
        <fullName evidence="4">DUF304 domain-containing protein</fullName>
    </recommendedName>
</protein>
<dbReference type="RefSeq" id="WP_283426721.1">
    <property type="nucleotide sequence ID" value="NZ_FXTY01000005.1"/>
</dbReference>
<accession>A0ABY1P7Q5</accession>
<feature type="transmembrane region" description="Helical" evidence="1">
    <location>
        <begin position="45"/>
        <end position="63"/>
    </location>
</feature>
<keyword evidence="1" id="KW-0472">Membrane</keyword>
<dbReference type="EMBL" id="FXTY01000005">
    <property type="protein sequence ID" value="SMP26808.1"/>
    <property type="molecule type" value="Genomic_DNA"/>
</dbReference>
<gene>
    <name evidence="2" type="ORF">SAMN06265373_105318</name>
</gene>
<organism evidence="2 3">
    <name type="scientific">Shimia sagamensis</name>
    <dbReference type="NCBI Taxonomy" id="1566352"/>
    <lineage>
        <taxon>Bacteria</taxon>
        <taxon>Pseudomonadati</taxon>
        <taxon>Pseudomonadota</taxon>
        <taxon>Alphaproteobacteria</taxon>
        <taxon>Rhodobacterales</taxon>
        <taxon>Roseobacteraceae</taxon>
    </lineage>
</organism>
<evidence type="ECO:0000313" key="3">
    <source>
        <dbReference type="Proteomes" id="UP001157961"/>
    </source>
</evidence>
<keyword evidence="3" id="KW-1185">Reference proteome</keyword>
<proteinExistence type="predicted"/>
<name>A0ABY1P7Q5_9RHOB</name>
<evidence type="ECO:0000256" key="1">
    <source>
        <dbReference type="SAM" id="Phobius"/>
    </source>
</evidence>
<evidence type="ECO:0000313" key="2">
    <source>
        <dbReference type="EMBL" id="SMP26808.1"/>
    </source>
</evidence>
<keyword evidence="1" id="KW-1133">Transmembrane helix</keyword>
<feature type="transmembrane region" description="Helical" evidence="1">
    <location>
        <begin position="75"/>
        <end position="94"/>
    </location>
</feature>
<sequence>MHALGQLGTIDDYHWDTLQPRLSNAGYCVRETDGEFRHSSIKETLLRFIGVVFVLSSLVQWSFPDANFVGNPMMSKSLLSIAFALIGMAAYRFAMKGHRAEIHFDAKSRTIVLAALNRRDQQKGARKLPLRDITSIYVRRTDMASGKAALRIRLKSGGSEITALRGDLTEVEAVHALLCSKVRKAQNS</sequence>
<comment type="caution">
    <text evidence="2">The sequence shown here is derived from an EMBL/GenBank/DDBJ whole genome shotgun (WGS) entry which is preliminary data.</text>
</comment>
<reference evidence="2 3" key="1">
    <citation type="submission" date="2017-05" db="EMBL/GenBank/DDBJ databases">
        <authorList>
            <person name="Varghese N."/>
            <person name="Submissions S."/>
        </authorList>
    </citation>
    <scope>NUCLEOTIDE SEQUENCE [LARGE SCALE GENOMIC DNA]</scope>
    <source>
        <strain evidence="2 3">DSM 29734</strain>
    </source>
</reference>
<evidence type="ECO:0008006" key="4">
    <source>
        <dbReference type="Google" id="ProtNLM"/>
    </source>
</evidence>